<keyword evidence="4" id="KW-0255">Endonuclease</keyword>
<sequence length="178" mass="20465">MKVNKTFEWNNEAETAFINLNDTLMLLSVLKFPVENQTLHVYTDASVHSLEIKLSQYIHNIDCLIAFASRKLKPAEMNYPTTTREMLGIVGACKNFRHILLGKHFIVHSDHNPFQYLSNFRDSYNRRARWLSILSEFDFSVKYIPGSKNVIVDSLSNLVSGVTLESDLTIRGQQKLDI</sequence>
<keyword evidence="1" id="KW-0808">Transferase</keyword>
<keyword evidence="2" id="KW-0548">Nucleotidyltransferase</keyword>
<organism evidence="8 9">
    <name type="scientific">Thelohanellus kitauei</name>
    <name type="common">Myxosporean</name>
    <dbReference type="NCBI Taxonomy" id="669202"/>
    <lineage>
        <taxon>Eukaryota</taxon>
        <taxon>Metazoa</taxon>
        <taxon>Cnidaria</taxon>
        <taxon>Myxozoa</taxon>
        <taxon>Myxosporea</taxon>
        <taxon>Bivalvulida</taxon>
        <taxon>Platysporina</taxon>
        <taxon>Myxobolidae</taxon>
        <taxon>Thelohanellus</taxon>
    </lineage>
</organism>
<dbReference type="InterPro" id="IPR050951">
    <property type="entry name" value="Retrovirus_Pol_polyprotein"/>
</dbReference>
<dbReference type="GO" id="GO:0003964">
    <property type="term" value="F:RNA-directed DNA polymerase activity"/>
    <property type="evidence" value="ECO:0007669"/>
    <property type="project" value="UniProtKB-KW"/>
</dbReference>
<evidence type="ECO:0000256" key="4">
    <source>
        <dbReference type="ARBA" id="ARBA00022759"/>
    </source>
</evidence>
<dbReference type="OrthoDB" id="5990438at2759"/>
<evidence type="ECO:0000256" key="5">
    <source>
        <dbReference type="ARBA" id="ARBA00022801"/>
    </source>
</evidence>
<keyword evidence="3" id="KW-0540">Nuclease</keyword>
<evidence type="ECO:0000256" key="1">
    <source>
        <dbReference type="ARBA" id="ARBA00022679"/>
    </source>
</evidence>
<dbReference type="InterPro" id="IPR041373">
    <property type="entry name" value="RT_RNaseH"/>
</dbReference>
<accession>A0A0C2N1Q8</accession>
<feature type="domain" description="Reverse transcriptase RNase H-like" evidence="7">
    <location>
        <begin position="37"/>
        <end position="137"/>
    </location>
</feature>
<dbReference type="GO" id="GO:0016787">
    <property type="term" value="F:hydrolase activity"/>
    <property type="evidence" value="ECO:0007669"/>
    <property type="project" value="UniProtKB-KW"/>
</dbReference>
<dbReference type="Pfam" id="PF17917">
    <property type="entry name" value="RT_RNaseH"/>
    <property type="match status" value="1"/>
</dbReference>
<keyword evidence="9" id="KW-1185">Reference proteome</keyword>
<evidence type="ECO:0000313" key="8">
    <source>
        <dbReference type="EMBL" id="KII67842.1"/>
    </source>
</evidence>
<keyword evidence="6" id="KW-0695">RNA-directed DNA polymerase</keyword>
<evidence type="ECO:0000256" key="2">
    <source>
        <dbReference type="ARBA" id="ARBA00022695"/>
    </source>
</evidence>
<name>A0A0C2N1Q8_THEKT</name>
<dbReference type="Proteomes" id="UP000031668">
    <property type="component" value="Unassembled WGS sequence"/>
</dbReference>
<proteinExistence type="predicted"/>
<evidence type="ECO:0000313" key="9">
    <source>
        <dbReference type="Proteomes" id="UP000031668"/>
    </source>
</evidence>
<dbReference type="InterPro" id="IPR043502">
    <property type="entry name" value="DNA/RNA_pol_sf"/>
</dbReference>
<evidence type="ECO:0000256" key="3">
    <source>
        <dbReference type="ARBA" id="ARBA00022722"/>
    </source>
</evidence>
<evidence type="ECO:0000256" key="6">
    <source>
        <dbReference type="ARBA" id="ARBA00022918"/>
    </source>
</evidence>
<protein>
    <submittedName>
        <fullName evidence="8">Retrovirus-related Pol polyprotein from transposon 17.6</fullName>
    </submittedName>
</protein>
<comment type="caution">
    <text evidence="8">The sequence shown here is derived from an EMBL/GenBank/DDBJ whole genome shotgun (WGS) entry which is preliminary data.</text>
</comment>
<evidence type="ECO:0000259" key="7">
    <source>
        <dbReference type="Pfam" id="PF17917"/>
    </source>
</evidence>
<reference evidence="8 9" key="1">
    <citation type="journal article" date="2014" name="Genome Biol. Evol.">
        <title>The genome of the myxosporean Thelohanellus kitauei shows adaptations to nutrient acquisition within its fish host.</title>
        <authorList>
            <person name="Yang Y."/>
            <person name="Xiong J."/>
            <person name="Zhou Z."/>
            <person name="Huo F."/>
            <person name="Miao W."/>
            <person name="Ran C."/>
            <person name="Liu Y."/>
            <person name="Zhang J."/>
            <person name="Feng J."/>
            <person name="Wang M."/>
            <person name="Wang M."/>
            <person name="Wang L."/>
            <person name="Yao B."/>
        </authorList>
    </citation>
    <scope>NUCLEOTIDE SEQUENCE [LARGE SCALE GENOMIC DNA]</scope>
    <source>
        <strain evidence="8">Wuqing</strain>
    </source>
</reference>
<gene>
    <name evidence="8" type="ORF">RF11_11735</name>
</gene>
<dbReference type="Gene3D" id="3.10.20.370">
    <property type="match status" value="1"/>
</dbReference>
<keyword evidence="5" id="KW-0378">Hydrolase</keyword>
<dbReference type="GO" id="GO:0004519">
    <property type="term" value="F:endonuclease activity"/>
    <property type="evidence" value="ECO:0007669"/>
    <property type="project" value="UniProtKB-KW"/>
</dbReference>
<dbReference type="PANTHER" id="PTHR37984">
    <property type="entry name" value="PROTEIN CBG26694"/>
    <property type="match status" value="1"/>
</dbReference>
<dbReference type="CDD" id="cd09274">
    <property type="entry name" value="RNase_HI_RT_Ty3"/>
    <property type="match status" value="1"/>
</dbReference>
<dbReference type="EMBL" id="JWZT01003066">
    <property type="protein sequence ID" value="KII67842.1"/>
    <property type="molecule type" value="Genomic_DNA"/>
</dbReference>
<dbReference type="PANTHER" id="PTHR37984:SF5">
    <property type="entry name" value="PROTEIN NYNRIN-LIKE"/>
    <property type="match status" value="1"/>
</dbReference>
<dbReference type="SUPFAM" id="SSF56672">
    <property type="entry name" value="DNA/RNA polymerases"/>
    <property type="match status" value="1"/>
</dbReference>
<dbReference type="OMA" id="AYLQICT"/>
<dbReference type="AlphaFoldDB" id="A0A0C2N1Q8"/>